<reference evidence="5 6" key="1">
    <citation type="journal article" date="2014" name="Genome Announc.">
        <title>Draft Genome Sequence of Cytophaga fermentans JCM 21142T, a Facultative Anaerobe Isolated from Marine Mud.</title>
        <authorList>
            <person name="Starns D."/>
            <person name="Oshima K."/>
            <person name="Suda W."/>
            <person name="Iino T."/>
            <person name="Yuki M."/>
            <person name="Inoue J."/>
            <person name="Kitamura K."/>
            <person name="Iida T."/>
            <person name="Darby A."/>
            <person name="Hattori M."/>
            <person name="Ohkuma M."/>
        </authorList>
    </citation>
    <scope>NUCLEOTIDE SEQUENCE [LARGE SCALE GENOMIC DNA]</scope>
    <source>
        <strain evidence="5 6">JCM 21142</strain>
    </source>
</reference>
<protein>
    <recommendedName>
        <fullName evidence="4">Cellobiose 2-epimerase</fullName>
        <shortName evidence="4">CE</shortName>
        <ecNumber evidence="4">5.1.3.11</ecNumber>
    </recommendedName>
</protein>
<dbReference type="InterPro" id="IPR028584">
    <property type="entry name" value="Cellobiose_2_epim"/>
</dbReference>
<evidence type="ECO:0000313" key="6">
    <source>
        <dbReference type="Proteomes" id="UP000019402"/>
    </source>
</evidence>
<dbReference type="HAMAP" id="MF_00929">
    <property type="entry name" value="Cellobiose_2_epim"/>
    <property type="match status" value="1"/>
</dbReference>
<sequence length="396" mass="46455">MIDHFKNKVAPDMKKELRSILKYWAENTIDFANEGFVGELDAYGHRNVKADKSAVLNTRLLYTFSAAYIFFKESVYLKIAEKAYGYLLRYFWDYKNGGLFWSVDAKGVVTDNHKQAYAQGFGIYGFTEYYKATGCKESLECAIGLFQLLEFKFKDKEFGGYMEALSNDWLPLEDMRLSSKDANEPKSMNTHLHIIEPYTELYKVWPRKRLKNSIEDLLFIFKDKIVDGNTFHFNLFFERDWSVKSNIVSYGHDIEGAWLLNEAAQVIQDQEMMVQVRELSLKIANATMLDGLDEDGSVFYEMQGNCLDKDKHWWPQAEALVGFLDAYQNFSDEKYLKAVEKVWVFILYYMRDKEYGEWFWKVDEEGVPDRLLPKVGFWKCPYHNARALWKPLDALV</sequence>
<dbReference type="EMBL" id="BAMD01000030">
    <property type="protein sequence ID" value="GAF03777.1"/>
    <property type="molecule type" value="Genomic_DNA"/>
</dbReference>
<comment type="similarity">
    <text evidence="2">Belongs to the N-acylglucosamine 2-epimerase family.</text>
</comment>
<name>W7Y6E8_9BACT</name>
<dbReference type="SUPFAM" id="SSF48208">
    <property type="entry name" value="Six-hairpin glycosidases"/>
    <property type="match status" value="1"/>
</dbReference>
<evidence type="ECO:0000313" key="5">
    <source>
        <dbReference type="EMBL" id="GAF03777.1"/>
    </source>
</evidence>
<dbReference type="GO" id="GO:0047736">
    <property type="term" value="F:cellobiose epimerase activity"/>
    <property type="evidence" value="ECO:0007669"/>
    <property type="project" value="UniProtKB-UniRule"/>
</dbReference>
<gene>
    <name evidence="5" type="ORF">JCM21142_62459</name>
</gene>
<dbReference type="eggNOG" id="COG2942">
    <property type="taxonomic scope" value="Bacteria"/>
</dbReference>
<comment type="caution">
    <text evidence="5">The sequence shown here is derived from an EMBL/GenBank/DDBJ whole genome shotgun (WGS) entry which is preliminary data.</text>
</comment>
<comment type="similarity">
    <text evidence="4">Belongs to the cellobiose 2-epimerase family.</text>
</comment>
<dbReference type="Pfam" id="PF07221">
    <property type="entry name" value="GlcNAc_2-epim"/>
    <property type="match status" value="1"/>
</dbReference>
<dbReference type="PANTHER" id="PTHR15108">
    <property type="entry name" value="N-ACYLGLUCOSAMINE-2-EPIMERASE"/>
    <property type="match status" value="1"/>
</dbReference>
<dbReference type="STRING" id="869213.GCA_000517085_04723"/>
<accession>W7Y6E8</accession>
<dbReference type="OrthoDB" id="5141876at2"/>
<organism evidence="5 6">
    <name type="scientific">Saccharicrinis fermentans DSM 9555 = JCM 21142</name>
    <dbReference type="NCBI Taxonomy" id="869213"/>
    <lineage>
        <taxon>Bacteria</taxon>
        <taxon>Pseudomonadati</taxon>
        <taxon>Bacteroidota</taxon>
        <taxon>Bacteroidia</taxon>
        <taxon>Marinilabiliales</taxon>
        <taxon>Marinilabiliaceae</taxon>
        <taxon>Saccharicrinis</taxon>
    </lineage>
</organism>
<comment type="catalytic activity">
    <reaction evidence="1 4">
        <text>D-cellobiose = beta-D-glucosyl-(1-&gt;4)-D-mannopyranose</text>
        <dbReference type="Rhea" id="RHEA:23384"/>
        <dbReference type="ChEBI" id="CHEBI:17057"/>
        <dbReference type="ChEBI" id="CHEBI:47931"/>
        <dbReference type="EC" id="5.1.3.11"/>
    </reaction>
</comment>
<proteinExistence type="inferred from homology"/>
<dbReference type="InterPro" id="IPR010819">
    <property type="entry name" value="AGE/CE"/>
</dbReference>
<dbReference type="InterPro" id="IPR008928">
    <property type="entry name" value="6-hairpin_glycosidase_sf"/>
</dbReference>
<dbReference type="GO" id="GO:0005975">
    <property type="term" value="P:carbohydrate metabolic process"/>
    <property type="evidence" value="ECO:0007669"/>
    <property type="project" value="InterPro"/>
</dbReference>
<dbReference type="AlphaFoldDB" id="W7Y6E8"/>
<dbReference type="InterPro" id="IPR012341">
    <property type="entry name" value="6hp_glycosidase-like_sf"/>
</dbReference>
<dbReference type="EC" id="5.1.3.11" evidence="4"/>
<keyword evidence="3 4" id="KW-0413">Isomerase</keyword>
<comment type="function">
    <text evidence="4">Catalyzes the reversible epimerization of cellobiose to 4-O-beta-D-glucopyranosyl-D-mannose (Glc-Man).</text>
</comment>
<evidence type="ECO:0000256" key="3">
    <source>
        <dbReference type="ARBA" id="ARBA00023235"/>
    </source>
</evidence>
<evidence type="ECO:0000256" key="4">
    <source>
        <dbReference type="HAMAP-Rule" id="MF_00929"/>
    </source>
</evidence>
<evidence type="ECO:0000256" key="2">
    <source>
        <dbReference type="ARBA" id="ARBA00008558"/>
    </source>
</evidence>
<dbReference type="Proteomes" id="UP000019402">
    <property type="component" value="Unassembled WGS sequence"/>
</dbReference>
<dbReference type="Gene3D" id="1.50.10.10">
    <property type="match status" value="1"/>
</dbReference>
<dbReference type="RefSeq" id="WP_044213277.1">
    <property type="nucleotide sequence ID" value="NZ_BAMD01000030.1"/>
</dbReference>
<evidence type="ECO:0000256" key="1">
    <source>
        <dbReference type="ARBA" id="ARBA00001470"/>
    </source>
</evidence>
<keyword evidence="6" id="KW-1185">Reference proteome</keyword>